<reference evidence="1 2" key="1">
    <citation type="journal article" date="2015" name="Genome Announc.">
        <title>Expanding the biotechnology potential of lactobacilli through comparative genomics of 213 strains and associated genera.</title>
        <authorList>
            <person name="Sun Z."/>
            <person name="Harris H.M."/>
            <person name="McCann A."/>
            <person name="Guo C."/>
            <person name="Argimon S."/>
            <person name="Zhang W."/>
            <person name="Yang X."/>
            <person name="Jeffery I.B."/>
            <person name="Cooney J.C."/>
            <person name="Kagawa T.F."/>
            <person name="Liu W."/>
            <person name="Song Y."/>
            <person name="Salvetti E."/>
            <person name="Wrobel A."/>
            <person name="Rasinkangas P."/>
            <person name="Parkhill J."/>
            <person name="Rea M.C."/>
            <person name="O'Sullivan O."/>
            <person name="Ritari J."/>
            <person name="Douillard F.P."/>
            <person name="Paul Ross R."/>
            <person name="Yang R."/>
            <person name="Briner A.E."/>
            <person name="Felis G.E."/>
            <person name="de Vos W.M."/>
            <person name="Barrangou R."/>
            <person name="Klaenhammer T.R."/>
            <person name="Caufield P.W."/>
            <person name="Cui Y."/>
            <person name="Zhang H."/>
            <person name="O'Toole P.W."/>
        </authorList>
    </citation>
    <scope>NUCLEOTIDE SEQUENCE [LARGE SCALE GENOMIC DNA]</scope>
    <source>
        <strain evidence="1 2">DSM 15353</strain>
    </source>
</reference>
<dbReference type="EMBL" id="JQBK01000001">
    <property type="protein sequence ID" value="KRN88174.1"/>
    <property type="molecule type" value="Genomic_DNA"/>
</dbReference>
<name>A0A0R2KFK0_9LACO</name>
<sequence length="111" mass="12457">MGLDEIAGVGYRKSIEFLIKSYVIREHPDKKDQVESMFLGNVIKDDLTDIPRVQSLAQAAVWIGNDETHFTRIHDDKDIRDMKSFLEAAALFISANLKADEAAEFTASPES</sequence>
<gene>
    <name evidence="1" type="ORF">IV43_GL000024</name>
</gene>
<evidence type="ECO:0000313" key="1">
    <source>
        <dbReference type="EMBL" id="KRN88174.1"/>
    </source>
</evidence>
<dbReference type="PATRIC" id="fig|89059.3.peg.23"/>
<dbReference type="AlphaFoldDB" id="A0A0R2KFK0"/>
<proteinExistence type="predicted"/>
<comment type="caution">
    <text evidence="1">The sequence shown here is derived from an EMBL/GenBank/DDBJ whole genome shotgun (WGS) entry which is preliminary data.</text>
</comment>
<protein>
    <recommendedName>
        <fullName evidence="3">DUF4145 domain-containing protein</fullName>
    </recommendedName>
</protein>
<organism evidence="1 2">
    <name type="scientific">Ligilactobacillus acidipiscis</name>
    <dbReference type="NCBI Taxonomy" id="89059"/>
    <lineage>
        <taxon>Bacteria</taxon>
        <taxon>Bacillati</taxon>
        <taxon>Bacillota</taxon>
        <taxon>Bacilli</taxon>
        <taxon>Lactobacillales</taxon>
        <taxon>Lactobacillaceae</taxon>
        <taxon>Ligilactobacillus</taxon>
    </lineage>
</organism>
<evidence type="ECO:0008006" key="3">
    <source>
        <dbReference type="Google" id="ProtNLM"/>
    </source>
</evidence>
<accession>A0A0R2KFK0</accession>
<dbReference type="Proteomes" id="UP000051491">
    <property type="component" value="Unassembled WGS sequence"/>
</dbReference>
<evidence type="ECO:0000313" key="2">
    <source>
        <dbReference type="Proteomes" id="UP000051491"/>
    </source>
</evidence>